<protein>
    <recommendedName>
        <fullName evidence="9">Peptidase S1 domain-containing protein</fullName>
    </recommendedName>
</protein>
<dbReference type="InterPro" id="IPR033116">
    <property type="entry name" value="TRYPSIN_SER"/>
</dbReference>
<feature type="domain" description="Peptidase S1" evidence="9">
    <location>
        <begin position="334"/>
        <end position="589"/>
    </location>
</feature>
<evidence type="ECO:0000256" key="1">
    <source>
        <dbReference type="ARBA" id="ARBA00004613"/>
    </source>
</evidence>
<dbReference type="PROSITE" id="PS50240">
    <property type="entry name" value="TRYPSIN_DOM"/>
    <property type="match status" value="3"/>
</dbReference>
<dbReference type="Pfam" id="PF00089">
    <property type="entry name" value="Trypsin"/>
    <property type="match status" value="3"/>
</dbReference>
<dbReference type="Gene3D" id="2.40.10.10">
    <property type="entry name" value="Trypsin-like serine proteases"/>
    <property type="match status" value="3"/>
</dbReference>
<dbReference type="InterPro" id="IPR001254">
    <property type="entry name" value="Trypsin_dom"/>
</dbReference>
<proteinExistence type="inferred from homology"/>
<keyword evidence="6" id="KW-1015">Disulfide bond</keyword>
<name>A0A2Y9D0S1_ANOAR</name>
<dbReference type="PRINTS" id="PR00722">
    <property type="entry name" value="CHYMOTRYPSIN"/>
</dbReference>
<dbReference type="PROSITE" id="PS00134">
    <property type="entry name" value="TRYPSIN_HIS"/>
    <property type="match status" value="1"/>
</dbReference>
<keyword evidence="7" id="KW-0325">Glycoprotein</keyword>
<dbReference type="GO" id="GO:0005576">
    <property type="term" value="C:extracellular region"/>
    <property type="evidence" value="ECO:0007669"/>
    <property type="project" value="UniProtKB-SubCell"/>
</dbReference>
<keyword evidence="5" id="KW-0391">Immunity</keyword>
<keyword evidence="3" id="KW-0399">Innate immunity</keyword>
<dbReference type="PANTHER" id="PTHR24260">
    <property type="match status" value="1"/>
</dbReference>
<dbReference type="EnsemblMetazoa" id="AARA017553-RA">
    <property type="protein sequence ID" value="AARA017553-PA"/>
    <property type="gene ID" value="AARA017553"/>
</dbReference>
<dbReference type="PANTHER" id="PTHR24260:SF147">
    <property type="entry name" value="EG:BACR7A4.3 PROTEIN-RELATED"/>
    <property type="match status" value="1"/>
</dbReference>
<evidence type="ECO:0000256" key="6">
    <source>
        <dbReference type="ARBA" id="ARBA00023157"/>
    </source>
</evidence>
<dbReference type="InterPro" id="IPR009003">
    <property type="entry name" value="Peptidase_S1_PA"/>
</dbReference>
<accession>A0A2Y9D0S1</accession>
<evidence type="ECO:0000256" key="7">
    <source>
        <dbReference type="ARBA" id="ARBA00023180"/>
    </source>
</evidence>
<evidence type="ECO:0000256" key="5">
    <source>
        <dbReference type="ARBA" id="ARBA00022859"/>
    </source>
</evidence>
<comment type="subcellular location">
    <subcellularLocation>
        <location evidence="1">Secreted</location>
    </subcellularLocation>
</comment>
<dbReference type="FunFam" id="2.40.10.10:FF:000028">
    <property type="entry name" value="Serine protease easter"/>
    <property type="match status" value="1"/>
</dbReference>
<dbReference type="VEuPathDB" id="VectorBase:AARA21_006079"/>
<dbReference type="InterPro" id="IPR043504">
    <property type="entry name" value="Peptidase_S1_PA_chymotrypsin"/>
</dbReference>
<comment type="similarity">
    <text evidence="8">Belongs to the peptidase S1 family. CLIP subfamily.</text>
</comment>
<keyword evidence="4" id="KW-0732">Signal</keyword>
<dbReference type="InterPro" id="IPR001314">
    <property type="entry name" value="Peptidase_S1A"/>
</dbReference>
<dbReference type="RefSeq" id="XP_040169937.1">
    <property type="nucleotide sequence ID" value="XM_040314003.1"/>
</dbReference>
<evidence type="ECO:0000313" key="10">
    <source>
        <dbReference type="EnsemblMetazoa" id="AARA017553-PA"/>
    </source>
</evidence>
<reference evidence="10" key="1">
    <citation type="submission" date="2022-08" db="UniProtKB">
        <authorList>
            <consortium name="EnsemblMetazoa"/>
        </authorList>
    </citation>
    <scope>IDENTIFICATION</scope>
    <source>
        <strain evidence="10">Dongola</strain>
    </source>
</reference>
<keyword evidence="11" id="KW-1185">Reference proteome</keyword>
<dbReference type="KEGG" id="aara:120904184"/>
<dbReference type="GO" id="GO:0006508">
    <property type="term" value="P:proteolysis"/>
    <property type="evidence" value="ECO:0007669"/>
    <property type="project" value="InterPro"/>
</dbReference>
<dbReference type="InterPro" id="IPR051333">
    <property type="entry name" value="CLIP_Serine_Protease"/>
</dbReference>
<evidence type="ECO:0000256" key="8">
    <source>
        <dbReference type="ARBA" id="ARBA00024195"/>
    </source>
</evidence>
<dbReference type="SMART" id="SM00020">
    <property type="entry name" value="Tryp_SPc"/>
    <property type="match status" value="1"/>
</dbReference>
<evidence type="ECO:0000256" key="3">
    <source>
        <dbReference type="ARBA" id="ARBA00022588"/>
    </source>
</evidence>
<dbReference type="PROSITE" id="PS00135">
    <property type="entry name" value="TRYPSIN_SER"/>
    <property type="match status" value="1"/>
</dbReference>
<dbReference type="GO" id="GO:0045087">
    <property type="term" value="P:innate immune response"/>
    <property type="evidence" value="ECO:0007669"/>
    <property type="project" value="UniProtKB-KW"/>
</dbReference>
<dbReference type="CDD" id="cd00190">
    <property type="entry name" value="Tryp_SPc"/>
    <property type="match status" value="1"/>
</dbReference>
<dbReference type="EMBL" id="APCN01002444">
    <property type="status" value="NOT_ANNOTATED_CDS"/>
    <property type="molecule type" value="Genomic_DNA"/>
</dbReference>
<evidence type="ECO:0000256" key="4">
    <source>
        <dbReference type="ARBA" id="ARBA00022729"/>
    </source>
</evidence>
<evidence type="ECO:0000259" key="9">
    <source>
        <dbReference type="PROSITE" id="PS50240"/>
    </source>
</evidence>
<dbReference type="SUPFAM" id="SSF50494">
    <property type="entry name" value="Trypsin-like serine proteases"/>
    <property type="match status" value="3"/>
</dbReference>
<dbReference type="VEuPathDB" id="VectorBase:AARA017553"/>
<dbReference type="GeneID" id="120904184"/>
<feature type="domain" description="Peptidase S1" evidence="9">
    <location>
        <begin position="60"/>
        <end position="305"/>
    </location>
</feature>
<dbReference type="AlphaFoldDB" id="A0A2Y9D0S1"/>
<dbReference type="GO" id="GO:0004252">
    <property type="term" value="F:serine-type endopeptidase activity"/>
    <property type="evidence" value="ECO:0007669"/>
    <property type="project" value="InterPro"/>
</dbReference>
<evidence type="ECO:0000256" key="2">
    <source>
        <dbReference type="ARBA" id="ARBA00022525"/>
    </source>
</evidence>
<dbReference type="InterPro" id="IPR018114">
    <property type="entry name" value="TRYPSIN_HIS"/>
</dbReference>
<evidence type="ECO:0000313" key="11">
    <source>
        <dbReference type="Proteomes" id="UP000075840"/>
    </source>
</evidence>
<organism evidence="10 11">
    <name type="scientific">Anopheles arabiensis</name>
    <name type="common">Mosquito</name>
    <dbReference type="NCBI Taxonomy" id="7173"/>
    <lineage>
        <taxon>Eukaryota</taxon>
        <taxon>Metazoa</taxon>
        <taxon>Ecdysozoa</taxon>
        <taxon>Arthropoda</taxon>
        <taxon>Hexapoda</taxon>
        <taxon>Insecta</taxon>
        <taxon>Pterygota</taxon>
        <taxon>Neoptera</taxon>
        <taxon>Endopterygota</taxon>
        <taxon>Diptera</taxon>
        <taxon>Nematocera</taxon>
        <taxon>Culicoidea</taxon>
        <taxon>Culicidae</taxon>
        <taxon>Anophelinae</taxon>
        <taxon>Anopheles</taxon>
    </lineage>
</organism>
<feature type="domain" description="Peptidase S1" evidence="9">
    <location>
        <begin position="702"/>
        <end position="914"/>
    </location>
</feature>
<keyword evidence="2" id="KW-0964">Secreted</keyword>
<sequence length="914" mass="104016">MKMIGIPVMLRCVLACILVFFLDSITTDDRSLMLPYERTSIDDCHERFFKQKKIKPIAEVFHGITANLDDFSHIAAIGWKNDDRTRTKWLCGGSLIRENFILTAAHCTADENNTPPDVARMGDLNIYSNADNEYAQELKIVDVIRHPNYKFTSSYYDIALMKLERNVSVTRYVIPTCLWLEDEIRFPNLMAAGWGRTGFSENTSEILMKVQLSPVREDKCLKHYRKGDYKYRNGLLDHQLCAGDEEMDTCPGDSGGPLHVMLLKDKKLVPFLVGVTSFGKICGVPAPGVYIKVSKFGDWIIETLQRYGEMATRLKFDPMICSDRYYEEREDDKIFGFSPKGNVLLPYIELYTAQQTSSSLIRFGWPHEVSPGNRNCSGTLIEPNVVLTLAECVFHMGSYPTQVVLKNRNIIDIAEIIVHPLYNSSISPYYNNIAVVKLKSFAPVEPSCAWYGNPNRNKKLLVTGQRRESDEHYGKPRVSTLMASVRERSSKQCLLTQQYLDSLPRDLEDEHLCYENDPFIVPGSCDTLKGSPIERNDGIDYYHLFAFSFNTTFVYIDGISLFGRDCGYGEPAVGVRISAHKAWLESVLLPRPEYQRLVYIDPDRKLLDDCMYTDRTKGTCVREQDCPAIHARLQNKQQISFCSNGTVVCCPNKAIDPRKMAIENEFNECEERYSHLRTTNQDEASHAVEIGWQNDRNTTYGCYGYLISTRGVVSSASCLLEKGVLPNIVRIGGMKSLNESSIIRVENIAIHPNYNAKSIAHNIAVVKLELAVDPTANIFPTCLWQNITHSPVELMVLDFASNKSDPIHPMYKSDCEALLNRSFNQSEMICLKPGYEPYYAIKMPSDLQVYYEHPESPSICYNAGSPIVWRNSIEKNLHVEYFVNLYSHGECGPETPRIVNRIATYIEWFKIVLQ</sequence>
<dbReference type="Proteomes" id="UP000075840">
    <property type="component" value="Unassembled WGS sequence"/>
</dbReference>